<evidence type="ECO:0000256" key="10">
    <source>
        <dbReference type="ARBA" id="ARBA00022827"/>
    </source>
</evidence>
<dbReference type="InterPro" id="IPR001128">
    <property type="entry name" value="Cyt_P450"/>
</dbReference>
<evidence type="ECO:0000313" key="22">
    <source>
        <dbReference type="Proteomes" id="UP000324241"/>
    </source>
</evidence>
<organism evidence="21 22">
    <name type="scientific">Aspergillus tanneri</name>
    <dbReference type="NCBI Taxonomy" id="1220188"/>
    <lineage>
        <taxon>Eukaryota</taxon>
        <taxon>Fungi</taxon>
        <taxon>Dikarya</taxon>
        <taxon>Ascomycota</taxon>
        <taxon>Pezizomycotina</taxon>
        <taxon>Eurotiomycetes</taxon>
        <taxon>Eurotiomycetidae</taxon>
        <taxon>Eurotiales</taxon>
        <taxon>Aspergillaceae</taxon>
        <taxon>Aspergillus</taxon>
        <taxon>Aspergillus subgen. Circumdati</taxon>
    </lineage>
</organism>
<dbReference type="Pfam" id="PF00258">
    <property type="entry name" value="Flavodoxin_1"/>
    <property type="match status" value="1"/>
</dbReference>
<dbReference type="GO" id="GO:0005829">
    <property type="term" value="C:cytosol"/>
    <property type="evidence" value="ECO:0007669"/>
    <property type="project" value="TreeGrafter"/>
</dbReference>
<comment type="catalytic activity">
    <reaction evidence="16">
        <text>an organic molecule + reduced [NADPH--hemoprotein reductase] + O2 = an alcohol + oxidized [NADPH--hemoprotein reductase] + H2O + H(+)</text>
        <dbReference type="Rhea" id="RHEA:17149"/>
        <dbReference type="Rhea" id="RHEA-COMP:11964"/>
        <dbReference type="Rhea" id="RHEA-COMP:11965"/>
        <dbReference type="ChEBI" id="CHEBI:15377"/>
        <dbReference type="ChEBI" id="CHEBI:15378"/>
        <dbReference type="ChEBI" id="CHEBI:15379"/>
        <dbReference type="ChEBI" id="CHEBI:30879"/>
        <dbReference type="ChEBI" id="CHEBI:57618"/>
        <dbReference type="ChEBI" id="CHEBI:58210"/>
        <dbReference type="ChEBI" id="CHEBI:142491"/>
        <dbReference type="EC" id="1.14.14.1"/>
    </reaction>
</comment>
<keyword evidence="15" id="KW-0503">Monooxygenase</keyword>
<dbReference type="GO" id="GO:0010181">
    <property type="term" value="F:FMN binding"/>
    <property type="evidence" value="ECO:0007669"/>
    <property type="project" value="InterPro"/>
</dbReference>
<dbReference type="SUPFAM" id="SSF48264">
    <property type="entry name" value="Cytochrome P450"/>
    <property type="match status" value="1"/>
</dbReference>
<evidence type="ECO:0000256" key="4">
    <source>
        <dbReference type="ARBA" id="ARBA00010018"/>
    </source>
</evidence>
<dbReference type="Gene3D" id="1.20.990.10">
    <property type="entry name" value="NADPH-cytochrome p450 Reductase, Chain A, domain 3"/>
    <property type="match status" value="1"/>
</dbReference>
<dbReference type="InterPro" id="IPR017927">
    <property type="entry name" value="FAD-bd_FR_type"/>
</dbReference>
<comment type="similarity">
    <text evidence="4">In the N-terminal section; belongs to the cytochrome P450 family.</text>
</comment>
<evidence type="ECO:0000256" key="13">
    <source>
        <dbReference type="ARBA" id="ARBA00023002"/>
    </source>
</evidence>
<keyword evidence="12" id="KW-0249">Electron transport</keyword>
<dbReference type="PRINTS" id="PR00369">
    <property type="entry name" value="FLAVODOXIN"/>
</dbReference>
<evidence type="ECO:0000256" key="1">
    <source>
        <dbReference type="ARBA" id="ARBA00001917"/>
    </source>
</evidence>
<dbReference type="GO" id="GO:0005506">
    <property type="term" value="F:iron ion binding"/>
    <property type="evidence" value="ECO:0007669"/>
    <property type="project" value="InterPro"/>
</dbReference>
<dbReference type="PROSITE" id="PS51384">
    <property type="entry name" value="FAD_FR"/>
    <property type="match status" value="1"/>
</dbReference>
<dbReference type="VEuPathDB" id="FungiDB:EYZ11_009060"/>
<evidence type="ECO:0000259" key="19">
    <source>
        <dbReference type="PROSITE" id="PS50902"/>
    </source>
</evidence>
<reference evidence="21 22" key="1">
    <citation type="submission" date="2019-08" db="EMBL/GenBank/DDBJ databases">
        <title>The genome sequence of a newly discovered highly antifungal drug resistant Aspergillus species, Aspergillus tanneri NIH 1004.</title>
        <authorList>
            <person name="Mounaud S."/>
            <person name="Singh I."/>
            <person name="Joardar V."/>
            <person name="Pakala S."/>
            <person name="Pakala S."/>
            <person name="Venepally P."/>
            <person name="Chung J.K."/>
            <person name="Losada L."/>
            <person name="Nierman W.C."/>
        </authorList>
    </citation>
    <scope>NUCLEOTIDE SEQUENCE [LARGE SCALE GENOMIC DNA]</scope>
    <source>
        <strain evidence="21 22">NIH1004</strain>
    </source>
</reference>
<comment type="cofactor">
    <cofactor evidence="3">
        <name>FAD</name>
        <dbReference type="ChEBI" id="CHEBI:57692"/>
    </cofactor>
</comment>
<comment type="caution">
    <text evidence="21">The sequence shown here is derived from an EMBL/GenBank/DDBJ whole genome shotgun (WGS) entry which is preliminary data.</text>
</comment>
<evidence type="ECO:0000259" key="20">
    <source>
        <dbReference type="PROSITE" id="PS51384"/>
    </source>
</evidence>
<dbReference type="GeneID" id="54332835"/>
<dbReference type="InterPro" id="IPR023173">
    <property type="entry name" value="NADPH_Cyt_P450_Rdtase_alpha"/>
</dbReference>
<dbReference type="Proteomes" id="UP000324241">
    <property type="component" value="Unassembled WGS sequence"/>
</dbReference>
<dbReference type="InterPro" id="IPR029039">
    <property type="entry name" value="Flavoprotein-like_sf"/>
</dbReference>
<evidence type="ECO:0000256" key="5">
    <source>
        <dbReference type="ARBA" id="ARBA00022448"/>
    </source>
</evidence>
<feature type="region of interest" description="Disordered" evidence="18">
    <location>
        <begin position="463"/>
        <end position="485"/>
    </location>
</feature>
<keyword evidence="9" id="KW-0479">Metal-binding</keyword>
<dbReference type="SUPFAM" id="SSF53756">
    <property type="entry name" value="UDP-Glycosyltransferase/glycogen phosphorylase"/>
    <property type="match status" value="1"/>
</dbReference>
<dbReference type="Gene3D" id="3.40.50.2000">
    <property type="entry name" value="Glycogen Phosphorylase B"/>
    <property type="match status" value="1"/>
</dbReference>
<dbReference type="Gene3D" id="3.40.50.80">
    <property type="entry name" value="Nucleotide-binding domain of ferredoxin-NADP reductase (FNR) module"/>
    <property type="match status" value="1"/>
</dbReference>
<evidence type="ECO:0000256" key="18">
    <source>
        <dbReference type="SAM" id="MobiDB-lite"/>
    </source>
</evidence>
<dbReference type="SUPFAM" id="SSF52343">
    <property type="entry name" value="Ferredoxin reductase-like, C-terminal NADP-linked domain"/>
    <property type="match status" value="1"/>
</dbReference>
<feature type="domain" description="FAD-binding FR-type" evidence="20">
    <location>
        <begin position="667"/>
        <end position="895"/>
    </location>
</feature>
<evidence type="ECO:0000256" key="3">
    <source>
        <dbReference type="ARBA" id="ARBA00001974"/>
    </source>
</evidence>
<dbReference type="Pfam" id="PF00667">
    <property type="entry name" value="FAD_binding_1"/>
    <property type="match status" value="1"/>
</dbReference>
<dbReference type="RefSeq" id="XP_033422726.1">
    <property type="nucleotide sequence ID" value="XM_033574708.1"/>
</dbReference>
<comment type="catalytic activity">
    <reaction evidence="17">
        <text>2 oxidized [cytochrome P450] + NADPH = 2 reduced [cytochrome P450] + NADP(+) + H(+)</text>
        <dbReference type="Rhea" id="RHEA:24040"/>
        <dbReference type="Rhea" id="RHEA-COMP:14627"/>
        <dbReference type="Rhea" id="RHEA-COMP:14628"/>
        <dbReference type="ChEBI" id="CHEBI:15378"/>
        <dbReference type="ChEBI" id="CHEBI:55376"/>
        <dbReference type="ChEBI" id="CHEBI:57783"/>
        <dbReference type="ChEBI" id="CHEBI:58349"/>
        <dbReference type="ChEBI" id="CHEBI:60344"/>
        <dbReference type="EC" id="1.6.2.4"/>
    </reaction>
</comment>
<dbReference type="Gene3D" id="1.10.630.10">
    <property type="entry name" value="Cytochrome P450"/>
    <property type="match status" value="1"/>
</dbReference>
<evidence type="ECO:0000256" key="7">
    <source>
        <dbReference type="ARBA" id="ARBA00022630"/>
    </source>
</evidence>
<dbReference type="InterPro" id="IPR017938">
    <property type="entry name" value="Riboflavin_synthase-like_b-brl"/>
</dbReference>
<dbReference type="FunFam" id="1.10.630.10:FF:000040">
    <property type="entry name" value="Bifunctional cytochrome P450/NADPH--P450 reductase"/>
    <property type="match status" value="1"/>
</dbReference>
<evidence type="ECO:0000256" key="6">
    <source>
        <dbReference type="ARBA" id="ARBA00022617"/>
    </source>
</evidence>
<evidence type="ECO:0000256" key="11">
    <source>
        <dbReference type="ARBA" id="ARBA00022857"/>
    </source>
</evidence>
<keyword evidence="13" id="KW-0560">Oxidoreductase</keyword>
<comment type="cofactor">
    <cofactor evidence="1">
        <name>FMN</name>
        <dbReference type="ChEBI" id="CHEBI:58210"/>
    </cofactor>
</comment>
<keyword evidence="14" id="KW-0408">Iron</keyword>
<dbReference type="EMBL" id="QUQM01000005">
    <property type="protein sequence ID" value="KAA8643364.1"/>
    <property type="molecule type" value="Genomic_DNA"/>
</dbReference>
<evidence type="ECO:0000256" key="14">
    <source>
        <dbReference type="ARBA" id="ARBA00023004"/>
    </source>
</evidence>
<dbReference type="Pfam" id="PF00067">
    <property type="entry name" value="p450"/>
    <property type="match status" value="1"/>
</dbReference>
<accession>A0A5M9MDK1</accession>
<dbReference type="PRINTS" id="PR00371">
    <property type="entry name" value="FPNCR"/>
</dbReference>
<dbReference type="SUPFAM" id="SSF63380">
    <property type="entry name" value="Riboflavin synthase domain-like"/>
    <property type="match status" value="1"/>
</dbReference>
<sequence length="1311" mass="147230">MTDNIPGPGAYPIVGNVFDIDSEHPNESLARITGVYGPIFRLRLPRESIFVGNYALSRDLYDETKFQKAITGPMEEVRNSTKDGLFSAYPGEHNWEIAHRTLMPAFEPLSIRAMFPEMQDIVSQMVSKWARFGFNSPIDVSDDFTRLTVDSIALCAMGDRFNSFYLEKQHPFVDAMAGMLGESWHRSLRPAFSRFLFVEQDIQYRADISKLEYVARDLLETRKRNPTKKKDLLNAMIFNRDPKTGEQLEDDAIIRNMITFLIAGHETTSGLLSFLFYELLENPEAYRQAQEEVDEVIGSQPITVDHMSKLPYLDACLRETLRLHPTAPSLTVQAKGDHVLDGKYLVKDQETVDILLTLIHRDPEVYGPDADEFKPSRMMDEAFGKLPPHCWKPFGNGVRRCIGRPFAWQEALLAVATLLQTFYFSKDKPSYKLQIQTALTIKPKDFYMRAQLRDPGFVDNIKVGISDPSSKSTQKTPKPRAAVPDNATPLHIHYGSNTGTCEALAQELSSSAPEYGFSPQVKTLDGVTSALPKNEPVVIITATYEGQAPDNAVHFVEWLKSADQSELKDVKYCVFGVGNKEWHTTYQKISTFIDDVLSKAGAEQITERVASDIGCGNIFDAFDRWQEKRFWPAVQKLTGQDGGSEQAAPRGMKIQVDTQTRSSLLRQDVQDCEVSQVRLLTKPGAPRKRHIGINLPTGMTYRAGDYLAVLPLNPPETVRRVMRRFRLPWDATITIDPSTSTSLPKGVTLSVNDVLSGMLELGQPATGRASAALAKSIPEKKPQEELEKRMREEDFQASNVTLLDLLEDYPSAVFPLGQYLASVPPMRIRQYSISSSPLEREYECTLTYSVIDAPSKGSQKGHRLLGVASNYMESLDVGDHLHASLRPSRAGFHLPADLKTPIIMACSGTGLAPFRAFVAERAFKKTGSIQVGPSLLFYGCKRPDEDDLYRDEFDRWQAQGVVDVRRAYAQQPEMSNNCKYVQDRIWLDRNEAAQLFDQGAQIYICGPGTVGASIEKILAQIRADALGEDTETSLKWIQLEEGTARVAALMYALAREPLSALPEKRKDDVTHFTKAQCRDPGGGSDVRLFIKLGKALQAHGYRVRLATHLMSRDFVKENNLGFFDMGGDPSELLSFAASLTKTITGSREKFRAIIGGCRRSCIEAGEGIVVTEMLIWQGLGDSINDFRRFELRLDQLDEVNEPTLIYRLQISFIYLWYFVSFANTYANNLMLGIRSPSLLRKPVDWQQHIEVTGFNFRSEHGNYTPPQDLVDFSTQVIRRSTLDSAGEVSEEKQINQPNVYFLGNVPHHLAI</sequence>
<dbReference type="GO" id="GO:0020037">
    <property type="term" value="F:heme binding"/>
    <property type="evidence" value="ECO:0007669"/>
    <property type="project" value="InterPro"/>
</dbReference>
<keyword evidence="5" id="KW-0813">Transport</keyword>
<keyword evidence="7" id="KW-0285">Flavoprotein</keyword>
<dbReference type="InterPro" id="IPR001094">
    <property type="entry name" value="Flavdoxin-like"/>
</dbReference>
<dbReference type="PANTHER" id="PTHR19384">
    <property type="entry name" value="NITRIC OXIDE SYNTHASE-RELATED"/>
    <property type="match status" value="1"/>
</dbReference>
<keyword evidence="11" id="KW-0521">NADP</keyword>
<dbReference type="GO" id="GO:0003958">
    <property type="term" value="F:NADPH-hemoprotein reductase activity"/>
    <property type="evidence" value="ECO:0007669"/>
    <property type="project" value="UniProtKB-EC"/>
</dbReference>
<keyword evidence="6" id="KW-0349">Heme</keyword>
<name>A0A5M9MDK1_9EURO</name>
<keyword evidence="10" id="KW-0274">FAD</keyword>
<evidence type="ECO:0000256" key="8">
    <source>
        <dbReference type="ARBA" id="ARBA00022643"/>
    </source>
</evidence>
<dbReference type="Gene3D" id="3.40.50.360">
    <property type="match status" value="1"/>
</dbReference>
<dbReference type="PANTHER" id="PTHR19384:SF127">
    <property type="entry name" value="BIFUNCTIONAL CYTOCHROME P450_NADPH--P450 REDUCTASE"/>
    <property type="match status" value="1"/>
</dbReference>
<dbReference type="CDD" id="cd06206">
    <property type="entry name" value="bifunctional_CYPOR"/>
    <property type="match status" value="1"/>
</dbReference>
<dbReference type="GO" id="GO:0050660">
    <property type="term" value="F:flavin adenine dinucleotide binding"/>
    <property type="evidence" value="ECO:0007669"/>
    <property type="project" value="TreeGrafter"/>
</dbReference>
<evidence type="ECO:0000256" key="12">
    <source>
        <dbReference type="ARBA" id="ARBA00022982"/>
    </source>
</evidence>
<dbReference type="InterPro" id="IPR001433">
    <property type="entry name" value="OxRdtase_FAD/NAD-bd"/>
</dbReference>
<dbReference type="InterPro" id="IPR001709">
    <property type="entry name" value="Flavoprot_Pyr_Nucl_cyt_Rdtase"/>
</dbReference>
<proteinExistence type="inferred from homology"/>
<dbReference type="InterPro" id="IPR036396">
    <property type="entry name" value="Cyt_P450_sf"/>
</dbReference>
<evidence type="ECO:0000256" key="2">
    <source>
        <dbReference type="ARBA" id="ARBA00001971"/>
    </source>
</evidence>
<dbReference type="Pfam" id="PF00175">
    <property type="entry name" value="NAD_binding_1"/>
    <property type="match status" value="1"/>
</dbReference>
<evidence type="ECO:0008006" key="23">
    <source>
        <dbReference type="Google" id="ProtNLM"/>
    </source>
</evidence>
<evidence type="ECO:0000256" key="17">
    <source>
        <dbReference type="ARBA" id="ARBA00049342"/>
    </source>
</evidence>
<feature type="compositionally biased region" description="Polar residues" evidence="18">
    <location>
        <begin position="467"/>
        <end position="476"/>
    </location>
</feature>
<dbReference type="GO" id="GO:0016712">
    <property type="term" value="F:oxidoreductase activity, acting on paired donors, with incorporation or reduction of molecular oxygen, reduced flavin or flavoprotein as one donor, and incorporation of one atom of oxygen"/>
    <property type="evidence" value="ECO:0007669"/>
    <property type="project" value="UniProtKB-EC"/>
</dbReference>
<evidence type="ECO:0000256" key="16">
    <source>
        <dbReference type="ARBA" id="ARBA00047827"/>
    </source>
</evidence>
<dbReference type="SUPFAM" id="SSF52218">
    <property type="entry name" value="Flavoproteins"/>
    <property type="match status" value="1"/>
</dbReference>
<keyword evidence="8" id="KW-0288">FMN</keyword>
<dbReference type="InterPro" id="IPR039261">
    <property type="entry name" value="FNR_nucleotide-bd"/>
</dbReference>
<dbReference type="InterPro" id="IPR003097">
    <property type="entry name" value="CysJ-like_FAD-binding"/>
</dbReference>
<feature type="domain" description="Flavodoxin-like" evidence="19">
    <location>
        <begin position="490"/>
        <end position="630"/>
    </location>
</feature>
<dbReference type="PROSITE" id="PS00086">
    <property type="entry name" value="CYTOCHROME_P450"/>
    <property type="match status" value="1"/>
</dbReference>
<protein>
    <recommendedName>
        <fullName evidence="23">NADPH--cytochrome P450 reductase</fullName>
    </recommendedName>
</protein>
<evidence type="ECO:0000256" key="15">
    <source>
        <dbReference type="ARBA" id="ARBA00023033"/>
    </source>
</evidence>
<evidence type="ECO:0000313" key="21">
    <source>
        <dbReference type="EMBL" id="KAA8643364.1"/>
    </source>
</evidence>
<evidence type="ECO:0000256" key="9">
    <source>
        <dbReference type="ARBA" id="ARBA00022723"/>
    </source>
</evidence>
<dbReference type="InterPro" id="IPR008254">
    <property type="entry name" value="Flavodoxin/NO_synth"/>
</dbReference>
<gene>
    <name evidence="21" type="ORF">ATNIH1004_010133</name>
</gene>
<dbReference type="VEuPathDB" id="FungiDB:EYZ11_009066"/>
<dbReference type="OrthoDB" id="1470350at2759"/>
<dbReference type="PROSITE" id="PS50902">
    <property type="entry name" value="FLAVODOXIN_LIKE"/>
    <property type="match status" value="1"/>
</dbReference>
<dbReference type="CDD" id="cd11068">
    <property type="entry name" value="CYP120A1"/>
    <property type="match status" value="1"/>
</dbReference>
<dbReference type="Gene3D" id="2.40.30.10">
    <property type="entry name" value="Translation factors"/>
    <property type="match status" value="1"/>
</dbReference>
<comment type="cofactor">
    <cofactor evidence="2">
        <name>heme</name>
        <dbReference type="ChEBI" id="CHEBI:30413"/>
    </cofactor>
</comment>
<dbReference type="InterPro" id="IPR017972">
    <property type="entry name" value="Cyt_P450_CS"/>
</dbReference>